<comment type="caution">
    <text evidence="2">The sequence shown here is derived from an EMBL/GenBank/DDBJ whole genome shotgun (WGS) entry which is preliminary data.</text>
</comment>
<keyword evidence="3" id="KW-1185">Reference proteome</keyword>
<dbReference type="InterPro" id="IPR002645">
    <property type="entry name" value="STAS_dom"/>
</dbReference>
<dbReference type="InterPro" id="IPR036513">
    <property type="entry name" value="STAS_dom_sf"/>
</dbReference>
<organism evidence="2 3">
    <name type="scientific">Amycolatopsis melonis</name>
    <dbReference type="NCBI Taxonomy" id="3156488"/>
    <lineage>
        <taxon>Bacteria</taxon>
        <taxon>Bacillati</taxon>
        <taxon>Actinomycetota</taxon>
        <taxon>Actinomycetes</taxon>
        <taxon>Pseudonocardiales</taxon>
        <taxon>Pseudonocardiaceae</taxon>
        <taxon>Amycolatopsis</taxon>
    </lineage>
</organism>
<proteinExistence type="predicted"/>
<name>A0ABV0LRQ4_9PSEU</name>
<accession>A0ABV0LRQ4</accession>
<dbReference type="EMBL" id="JBDZYD010000017">
    <property type="protein sequence ID" value="MEQ0564959.1"/>
    <property type="molecule type" value="Genomic_DNA"/>
</dbReference>
<gene>
    <name evidence="2" type="ORF">ABJI51_38280</name>
</gene>
<reference evidence="2 3" key="1">
    <citation type="submission" date="2024-05" db="EMBL/GenBank/DDBJ databases">
        <authorList>
            <person name="Zhao H."/>
            <person name="Xu Y."/>
            <person name="Lin S."/>
            <person name="Spain J.C."/>
            <person name="Zhou N.-Y."/>
        </authorList>
    </citation>
    <scope>NUCLEOTIDE SEQUENCE [LARGE SCALE GENOMIC DNA]</scope>
    <source>
        <strain evidence="2 3">NEAU-NG30</strain>
    </source>
</reference>
<evidence type="ECO:0000259" key="1">
    <source>
        <dbReference type="Pfam" id="PF01740"/>
    </source>
</evidence>
<evidence type="ECO:0000313" key="2">
    <source>
        <dbReference type="EMBL" id="MEQ0564959.1"/>
    </source>
</evidence>
<evidence type="ECO:0000313" key="3">
    <source>
        <dbReference type="Proteomes" id="UP001440984"/>
    </source>
</evidence>
<dbReference type="RefSeq" id="WP_348956047.1">
    <property type="nucleotide sequence ID" value="NZ_JBDZYD010000017.1"/>
</dbReference>
<feature type="domain" description="STAS" evidence="1">
    <location>
        <begin position="45"/>
        <end position="108"/>
    </location>
</feature>
<sequence length="126" mass="13702">MRDDDVASEPAGGVLVVEMLAEAGITTLLRWATVFETAVCELPGPRLLVIDVRLLDGLSEGGVRGLLETFERFRRHGIPGCLVAPPGSGAERVVRRTALGDRVPVFPDRLTTFAAYQPLEVRYLPC</sequence>
<dbReference type="Pfam" id="PF01740">
    <property type="entry name" value="STAS"/>
    <property type="match status" value="1"/>
</dbReference>
<dbReference type="Gene3D" id="3.30.750.24">
    <property type="entry name" value="STAS domain"/>
    <property type="match status" value="1"/>
</dbReference>
<protein>
    <submittedName>
        <fullName evidence="2">STAS domain-containing protein</fullName>
    </submittedName>
</protein>
<dbReference type="Proteomes" id="UP001440984">
    <property type="component" value="Unassembled WGS sequence"/>
</dbReference>